<dbReference type="Proteomes" id="UP001302573">
    <property type="component" value="Unassembled WGS sequence"/>
</dbReference>
<dbReference type="RefSeq" id="WP_323452556.1">
    <property type="nucleotide sequence ID" value="NZ_JAYFUI010000054.1"/>
</dbReference>
<evidence type="ECO:0000313" key="2">
    <source>
        <dbReference type="Proteomes" id="UP001302573"/>
    </source>
</evidence>
<dbReference type="EMBL" id="JAYFUI010000054">
    <property type="protein sequence ID" value="MEA5670516.1"/>
    <property type="molecule type" value="Genomic_DNA"/>
</dbReference>
<reference evidence="1 2" key="1">
    <citation type="submission" date="2023-12" db="EMBL/GenBank/DDBJ databases">
        <title>Pseudomonas machongensis sp. nov., isolated from wilted pepper plants (Capsicum annuum).</title>
        <authorList>
            <person name="Qiu M."/>
            <person name="Li Y."/>
            <person name="Liu Q."/>
            <person name="Zhang X."/>
            <person name="Huang Y."/>
            <person name="Guo R."/>
            <person name="Hu M."/>
            <person name="Zhou J."/>
            <person name="Zhou X."/>
        </authorList>
    </citation>
    <scope>NUCLEOTIDE SEQUENCE [LARGE SCALE GENOMIC DNA]</scope>
    <source>
        <strain evidence="1 2">MH2</strain>
    </source>
</reference>
<name>A0ABU5VAX9_9PSED</name>
<protein>
    <submittedName>
        <fullName evidence="1">Uncharacterized protein</fullName>
    </submittedName>
</protein>
<organism evidence="1 2">
    <name type="scientific">Pseudomonas machongensis</name>
    <dbReference type="NCBI Taxonomy" id="3110229"/>
    <lineage>
        <taxon>Bacteria</taxon>
        <taxon>Pseudomonadati</taxon>
        <taxon>Pseudomonadota</taxon>
        <taxon>Gammaproteobacteria</taxon>
        <taxon>Pseudomonadales</taxon>
        <taxon>Pseudomonadaceae</taxon>
        <taxon>Pseudomonas</taxon>
    </lineage>
</organism>
<proteinExistence type="predicted"/>
<accession>A0ABU5VAX9</accession>
<evidence type="ECO:0000313" key="1">
    <source>
        <dbReference type="EMBL" id="MEA5670516.1"/>
    </source>
</evidence>
<sequence>MIALVTLMLSVKELSEERKSTVQSLARSLGFDTHVESDQGKRLSLPEMVFCGKFEGETAAKIRDDVNQQVADALDRAAVRARFMVLVSNGYAWALRNS</sequence>
<keyword evidence="2" id="KW-1185">Reference proteome</keyword>
<gene>
    <name evidence="1" type="ORF">VA602_04110</name>
</gene>
<comment type="caution">
    <text evidence="1">The sequence shown here is derived from an EMBL/GenBank/DDBJ whole genome shotgun (WGS) entry which is preliminary data.</text>
</comment>